<dbReference type="GO" id="GO:0016491">
    <property type="term" value="F:oxidoreductase activity"/>
    <property type="evidence" value="ECO:0007669"/>
    <property type="project" value="UniProtKB-KW"/>
</dbReference>
<evidence type="ECO:0000313" key="5">
    <source>
        <dbReference type="Proteomes" id="UP001595443"/>
    </source>
</evidence>
<dbReference type="Gene3D" id="3.30.9.10">
    <property type="entry name" value="D-Amino Acid Oxidase, subunit A, domain 2"/>
    <property type="match status" value="1"/>
</dbReference>
<dbReference type="Gene3D" id="3.50.50.60">
    <property type="entry name" value="FAD/NAD(P)-binding domain"/>
    <property type="match status" value="2"/>
</dbReference>
<dbReference type="PANTHER" id="PTHR13847:SF280">
    <property type="entry name" value="D-AMINO ACID DEHYDROGENASE"/>
    <property type="match status" value="1"/>
</dbReference>
<accession>A0ABV7AFP5</accession>
<evidence type="ECO:0000313" key="4">
    <source>
        <dbReference type="EMBL" id="MFC2968184.1"/>
    </source>
</evidence>
<name>A0ABV7AFP5_9RHOB</name>
<dbReference type="SUPFAM" id="SSF51905">
    <property type="entry name" value="FAD/NAD(P)-binding domain"/>
    <property type="match status" value="1"/>
</dbReference>
<reference evidence="5" key="1">
    <citation type="journal article" date="2019" name="Int. J. Syst. Evol. Microbiol.">
        <title>The Global Catalogue of Microorganisms (GCM) 10K type strain sequencing project: providing services to taxonomists for standard genome sequencing and annotation.</title>
        <authorList>
            <consortium name="The Broad Institute Genomics Platform"/>
            <consortium name="The Broad Institute Genome Sequencing Center for Infectious Disease"/>
            <person name="Wu L."/>
            <person name="Ma J."/>
        </authorList>
    </citation>
    <scope>NUCLEOTIDE SEQUENCE [LARGE SCALE GENOMIC DNA]</scope>
    <source>
        <strain evidence="5">KCTC 62192</strain>
    </source>
</reference>
<dbReference type="InterPro" id="IPR006076">
    <property type="entry name" value="FAD-dep_OxRdtase"/>
</dbReference>
<dbReference type="Pfam" id="PF01266">
    <property type="entry name" value="DAO"/>
    <property type="match status" value="1"/>
</dbReference>
<evidence type="ECO:0000256" key="2">
    <source>
        <dbReference type="ARBA" id="ARBA00023002"/>
    </source>
</evidence>
<dbReference type="PANTHER" id="PTHR13847">
    <property type="entry name" value="SARCOSINE DEHYDROGENASE-RELATED"/>
    <property type="match status" value="1"/>
</dbReference>
<organism evidence="4 5">
    <name type="scientific">Acidimangrovimonas pyrenivorans</name>
    <dbReference type="NCBI Taxonomy" id="2030798"/>
    <lineage>
        <taxon>Bacteria</taxon>
        <taxon>Pseudomonadati</taxon>
        <taxon>Pseudomonadota</taxon>
        <taxon>Alphaproteobacteria</taxon>
        <taxon>Rhodobacterales</taxon>
        <taxon>Paracoccaceae</taxon>
        <taxon>Acidimangrovimonas</taxon>
    </lineage>
</organism>
<protein>
    <submittedName>
        <fullName evidence="4">NAD(P)/FAD-dependent oxidoreductase</fullName>
        <ecNumber evidence="4">1.-.-.-</ecNumber>
    </submittedName>
</protein>
<feature type="domain" description="FAD dependent oxidoreductase" evidence="3">
    <location>
        <begin position="22"/>
        <end position="421"/>
    </location>
</feature>
<dbReference type="Proteomes" id="UP001595443">
    <property type="component" value="Unassembled WGS sequence"/>
</dbReference>
<evidence type="ECO:0000259" key="3">
    <source>
        <dbReference type="Pfam" id="PF01266"/>
    </source>
</evidence>
<keyword evidence="2 4" id="KW-0560">Oxidoreductase</keyword>
<dbReference type="EMBL" id="JBHRSK010000004">
    <property type="protein sequence ID" value="MFC2968184.1"/>
    <property type="molecule type" value="Genomic_DNA"/>
</dbReference>
<evidence type="ECO:0000256" key="1">
    <source>
        <dbReference type="ARBA" id="ARBA00009410"/>
    </source>
</evidence>
<dbReference type="InterPro" id="IPR036188">
    <property type="entry name" value="FAD/NAD-bd_sf"/>
</dbReference>
<dbReference type="RefSeq" id="WP_377832858.1">
    <property type="nucleotide sequence ID" value="NZ_JBHRSK010000004.1"/>
</dbReference>
<sequence>MQFPFTAEGAPEHAPTLPEATDVVVIGGGVMGIMTAWFLRAKGLRAVVCEKGRVAAEQSSRNWGWVRQQGRDPAELPIMIEANRIWQHLSAEIGEDLGFRRTGVLYLANKPGDIAGFEAWQGIAKTHGLDTKLLSRAETLAMMPGASDDWPGGCAGGLWTASDGRAEPWIAVPALARALVERGGVVAEHCAVRALDIAAGKVAGVVTERGRIACDAVVLAGGAWSSLLLRNHGVEIPQLSVISSAAATQPLPEHFLGGAADGTFAFRRRLDGGYTIAPGDFHESYIGPDAFRRLPKFIPQLKKDPFGSRYLPAAPKGFPDAWGTPRKWAADAESPFEAMRVLNPRPNMTALAKVQNAFARAFPAMGRPVLARAWAGMIDTMPDVVPVVDHVPALPGLVVATGLSGHGFGIGPGLGRVVADMVSGGAPGHDMRRFRFTRFSDGSKIEIGPTL</sequence>
<comment type="caution">
    <text evidence="4">The sequence shown here is derived from an EMBL/GenBank/DDBJ whole genome shotgun (WGS) entry which is preliminary data.</text>
</comment>
<dbReference type="EC" id="1.-.-.-" evidence="4"/>
<keyword evidence="5" id="KW-1185">Reference proteome</keyword>
<gene>
    <name evidence="4" type="ORF">ACFOES_08765</name>
</gene>
<proteinExistence type="inferred from homology"/>
<comment type="similarity">
    <text evidence="1">Belongs to the DadA oxidoreductase family.</text>
</comment>